<dbReference type="InterPro" id="IPR016187">
    <property type="entry name" value="CTDL_fold"/>
</dbReference>
<accession>A0A7R8WPG6</accession>
<dbReference type="PANTHER" id="PTHR22803">
    <property type="entry name" value="MANNOSE, PHOSPHOLIPASE, LECTIN RECEPTOR RELATED"/>
    <property type="match status" value="1"/>
</dbReference>
<dbReference type="Pfam" id="PF00059">
    <property type="entry name" value="Lectin_C"/>
    <property type="match status" value="1"/>
</dbReference>
<dbReference type="InterPro" id="IPR016186">
    <property type="entry name" value="C-type_lectin-like/link_sf"/>
</dbReference>
<dbReference type="InterPro" id="IPR050111">
    <property type="entry name" value="C-type_lectin/snaclec_domain"/>
</dbReference>
<proteinExistence type="predicted"/>
<dbReference type="OrthoDB" id="2142683at2759"/>
<organism evidence="1">
    <name type="scientific">Cyprideis torosa</name>
    <dbReference type="NCBI Taxonomy" id="163714"/>
    <lineage>
        <taxon>Eukaryota</taxon>
        <taxon>Metazoa</taxon>
        <taxon>Ecdysozoa</taxon>
        <taxon>Arthropoda</taxon>
        <taxon>Crustacea</taxon>
        <taxon>Oligostraca</taxon>
        <taxon>Ostracoda</taxon>
        <taxon>Podocopa</taxon>
        <taxon>Podocopida</taxon>
        <taxon>Cytherocopina</taxon>
        <taxon>Cytheroidea</taxon>
        <taxon>Cytherideidae</taxon>
        <taxon>Cyprideis</taxon>
    </lineage>
</organism>
<protein>
    <submittedName>
        <fullName evidence="1">Uncharacterized protein</fullName>
    </submittedName>
</protein>
<evidence type="ECO:0000313" key="1">
    <source>
        <dbReference type="EMBL" id="CAD7235681.1"/>
    </source>
</evidence>
<name>A0A7R8WPG6_9CRUS</name>
<dbReference type="EMBL" id="OB674174">
    <property type="protein sequence ID" value="CAD7235681.1"/>
    <property type="molecule type" value="Genomic_DNA"/>
</dbReference>
<reference evidence="1" key="1">
    <citation type="submission" date="2020-11" db="EMBL/GenBank/DDBJ databases">
        <authorList>
            <person name="Tran Van P."/>
        </authorList>
    </citation>
    <scope>NUCLEOTIDE SEQUENCE</scope>
</reference>
<dbReference type="InterPro" id="IPR001304">
    <property type="entry name" value="C-type_lectin-like"/>
</dbReference>
<dbReference type="SUPFAM" id="SSF56436">
    <property type="entry name" value="C-type lectin-like"/>
    <property type="match status" value="1"/>
</dbReference>
<sequence>MKWQDAENHCVAYGNNTHLASLESSGERDFLIGIKNNTRVWLGGSDLELEAKWVNTDGTPFWMGAWEMASDQPDNYNDNRFVINKKTYTLSRRKSAKQIPTQHLL</sequence>
<dbReference type="AlphaFoldDB" id="A0A7R8WPG6"/>
<gene>
    <name evidence="1" type="ORF">CTOB1V02_LOCUS13496</name>
</gene>
<dbReference type="PROSITE" id="PS50041">
    <property type="entry name" value="C_TYPE_LECTIN_2"/>
    <property type="match status" value="1"/>
</dbReference>
<dbReference type="CDD" id="cd00037">
    <property type="entry name" value="CLECT"/>
    <property type="match status" value="1"/>
</dbReference>
<dbReference type="Gene3D" id="3.10.100.10">
    <property type="entry name" value="Mannose-Binding Protein A, subunit A"/>
    <property type="match status" value="1"/>
</dbReference>
<feature type="non-terminal residue" evidence="1">
    <location>
        <position position="105"/>
    </location>
</feature>